<dbReference type="PROSITE" id="PS51387">
    <property type="entry name" value="FAD_PCMH"/>
    <property type="match status" value="1"/>
</dbReference>
<dbReference type="InterPro" id="IPR016169">
    <property type="entry name" value="FAD-bd_PCMH_sub2"/>
</dbReference>
<proteinExistence type="inferred from homology"/>
<dbReference type="EMBL" id="MU001878">
    <property type="protein sequence ID" value="KAF2794839.1"/>
    <property type="molecule type" value="Genomic_DNA"/>
</dbReference>
<dbReference type="InterPro" id="IPR006094">
    <property type="entry name" value="Oxid_FAD_bind_N"/>
</dbReference>
<dbReference type="Proteomes" id="UP000799757">
    <property type="component" value="Unassembled WGS sequence"/>
</dbReference>
<feature type="chain" id="PRO_5025410892" evidence="3">
    <location>
        <begin position="26"/>
        <end position="575"/>
    </location>
</feature>
<dbReference type="AlphaFoldDB" id="A0A6A6XE96"/>
<keyword evidence="2" id="KW-0560">Oxidoreductase</keyword>
<comment type="similarity">
    <text evidence="1">Belongs to the oxygen-dependent FAD-linked oxidoreductase family.</text>
</comment>
<reference evidence="5" key="1">
    <citation type="journal article" date="2020" name="Stud. Mycol.">
        <title>101 Dothideomycetes genomes: a test case for predicting lifestyles and emergence of pathogens.</title>
        <authorList>
            <person name="Haridas S."/>
            <person name="Albert R."/>
            <person name="Binder M."/>
            <person name="Bloem J."/>
            <person name="Labutti K."/>
            <person name="Salamov A."/>
            <person name="Andreopoulos B."/>
            <person name="Baker S."/>
            <person name="Barry K."/>
            <person name="Bills G."/>
            <person name="Bluhm B."/>
            <person name="Cannon C."/>
            <person name="Castanera R."/>
            <person name="Culley D."/>
            <person name="Daum C."/>
            <person name="Ezra D."/>
            <person name="Gonzalez J."/>
            <person name="Henrissat B."/>
            <person name="Kuo A."/>
            <person name="Liang C."/>
            <person name="Lipzen A."/>
            <person name="Lutzoni F."/>
            <person name="Magnuson J."/>
            <person name="Mondo S."/>
            <person name="Nolan M."/>
            <person name="Ohm R."/>
            <person name="Pangilinan J."/>
            <person name="Park H.-J."/>
            <person name="Ramirez L."/>
            <person name="Alfaro M."/>
            <person name="Sun H."/>
            <person name="Tritt A."/>
            <person name="Yoshinaga Y."/>
            <person name="Zwiers L.-H."/>
            <person name="Turgeon B."/>
            <person name="Goodwin S."/>
            <person name="Spatafora J."/>
            <person name="Crous P."/>
            <person name="Grigoriev I."/>
        </authorList>
    </citation>
    <scope>NUCLEOTIDE SEQUENCE</scope>
    <source>
        <strain evidence="5">CBS 109.77</strain>
    </source>
</reference>
<evidence type="ECO:0000256" key="1">
    <source>
        <dbReference type="ARBA" id="ARBA00005466"/>
    </source>
</evidence>
<feature type="domain" description="FAD-binding PCMH-type" evidence="4">
    <location>
        <begin position="124"/>
        <end position="303"/>
    </location>
</feature>
<organism evidence="5 6">
    <name type="scientific">Melanomma pulvis-pyrius CBS 109.77</name>
    <dbReference type="NCBI Taxonomy" id="1314802"/>
    <lineage>
        <taxon>Eukaryota</taxon>
        <taxon>Fungi</taxon>
        <taxon>Dikarya</taxon>
        <taxon>Ascomycota</taxon>
        <taxon>Pezizomycotina</taxon>
        <taxon>Dothideomycetes</taxon>
        <taxon>Pleosporomycetidae</taxon>
        <taxon>Pleosporales</taxon>
        <taxon>Melanommataceae</taxon>
        <taxon>Melanomma</taxon>
    </lineage>
</organism>
<dbReference type="Gene3D" id="3.40.462.20">
    <property type="match status" value="1"/>
</dbReference>
<gene>
    <name evidence="5" type="ORF">K505DRAFT_303276</name>
</gene>
<evidence type="ECO:0000313" key="6">
    <source>
        <dbReference type="Proteomes" id="UP000799757"/>
    </source>
</evidence>
<dbReference type="OrthoDB" id="9983560at2759"/>
<dbReference type="InterPro" id="IPR012951">
    <property type="entry name" value="BBE"/>
</dbReference>
<dbReference type="Pfam" id="PF08031">
    <property type="entry name" value="BBE"/>
    <property type="match status" value="1"/>
</dbReference>
<keyword evidence="6" id="KW-1185">Reference proteome</keyword>
<dbReference type="Pfam" id="PF01565">
    <property type="entry name" value="FAD_binding_4"/>
    <property type="match status" value="1"/>
</dbReference>
<evidence type="ECO:0000256" key="2">
    <source>
        <dbReference type="ARBA" id="ARBA00023002"/>
    </source>
</evidence>
<dbReference type="InterPro" id="IPR016166">
    <property type="entry name" value="FAD-bd_PCMH"/>
</dbReference>
<dbReference type="GO" id="GO:0071949">
    <property type="term" value="F:FAD binding"/>
    <property type="evidence" value="ECO:0007669"/>
    <property type="project" value="InterPro"/>
</dbReference>
<dbReference type="PANTHER" id="PTHR13878:SF91">
    <property type="entry name" value="FAD BINDING DOMAIN PROTEIN (AFU_ORTHOLOGUE AFUA_6G12070)-RELATED"/>
    <property type="match status" value="1"/>
</dbReference>
<dbReference type="PANTHER" id="PTHR13878">
    <property type="entry name" value="GULONOLACTONE OXIDASE"/>
    <property type="match status" value="1"/>
</dbReference>
<dbReference type="Gene3D" id="3.30.465.10">
    <property type="match status" value="2"/>
</dbReference>
<name>A0A6A6XE96_9PLEO</name>
<sequence length="575" mass="62302">MNTKIIRLSTLLTLVSAIIFSKADASGLKAHPGSPSCRFLPGDKLWPSTHEWQQLNTSISGRLISTVPLGSVCHDPTFDAETCAALAQSWTFPQAHFVHPSSFMSAYHQNASCNPYTPKASPCLLGNTVPYVINVTSAEDVIAGLKFAQEKNVRLVIKNTGHDYLGKSTGKGAVSLWTHNLKSIEFLNYTSAAYTGPAMKIGAGVQAFEAYEAAAAKGLKVVGGECITVGLAGGFTQGGGHSLLSSKHGLGADQALEWEVVTANGTLVTASPTNNSDLYWALSGGGGGSYGVVLSLTTKAYPDGIVGGASIATQFSSVDDDTLWDLVSFFQSTALPGIVDAGAHVQWALLGPIFVITEVTIPDATESDIRGALKQLTGYLSERNISFQLNVTSLPNYLVHMERYLGPFPYGQYPVEQLQGGIMVSRETVKKNSTELTAVLRNIVTKTGFYLAPYSLNVSRPPGSPNAVLPAWRDALTYYTVIQNWNFTVPFSEMDEQERLLTEEIMPPLQEFASGAYMNEADFKNPKWREEFYGENFEKLKEIKKKWDPQDLFYATTAVGSDAWKVAADGRLCRV</sequence>
<evidence type="ECO:0000259" key="4">
    <source>
        <dbReference type="PROSITE" id="PS51387"/>
    </source>
</evidence>
<feature type="signal peptide" evidence="3">
    <location>
        <begin position="1"/>
        <end position="25"/>
    </location>
</feature>
<evidence type="ECO:0000313" key="5">
    <source>
        <dbReference type="EMBL" id="KAF2794839.1"/>
    </source>
</evidence>
<protein>
    <submittedName>
        <fullName evidence="5">FAD-binding domain-containing protein</fullName>
    </submittedName>
</protein>
<accession>A0A6A6XE96</accession>
<dbReference type="SUPFAM" id="SSF56176">
    <property type="entry name" value="FAD-binding/transporter-associated domain-like"/>
    <property type="match status" value="1"/>
</dbReference>
<keyword evidence="3" id="KW-0732">Signal</keyword>
<dbReference type="GO" id="GO:0016491">
    <property type="term" value="F:oxidoreductase activity"/>
    <property type="evidence" value="ECO:0007669"/>
    <property type="project" value="UniProtKB-KW"/>
</dbReference>
<dbReference type="InterPro" id="IPR050432">
    <property type="entry name" value="FAD-linked_Oxidoreductases_BP"/>
</dbReference>
<dbReference type="InterPro" id="IPR036318">
    <property type="entry name" value="FAD-bd_PCMH-like_sf"/>
</dbReference>
<evidence type="ECO:0000256" key="3">
    <source>
        <dbReference type="SAM" id="SignalP"/>
    </source>
</evidence>